<evidence type="ECO:0000313" key="1">
    <source>
        <dbReference type="EMBL" id="GAA4716955.1"/>
    </source>
</evidence>
<accession>A0ABP8XYM2</accession>
<organism evidence="1 2">
    <name type="scientific">Promicromonospora umidemergens</name>
    <dbReference type="NCBI Taxonomy" id="629679"/>
    <lineage>
        <taxon>Bacteria</taxon>
        <taxon>Bacillati</taxon>
        <taxon>Actinomycetota</taxon>
        <taxon>Actinomycetes</taxon>
        <taxon>Micrococcales</taxon>
        <taxon>Promicromonosporaceae</taxon>
        <taxon>Promicromonospora</taxon>
    </lineage>
</organism>
<gene>
    <name evidence="1" type="ORF">GCM10023198_45580</name>
</gene>
<evidence type="ECO:0000313" key="2">
    <source>
        <dbReference type="Proteomes" id="UP001500843"/>
    </source>
</evidence>
<dbReference type="SUPFAM" id="SSF52540">
    <property type="entry name" value="P-loop containing nucleoside triphosphate hydrolases"/>
    <property type="match status" value="1"/>
</dbReference>
<dbReference type="Pfam" id="PF13671">
    <property type="entry name" value="AAA_33"/>
    <property type="match status" value="1"/>
</dbReference>
<name>A0ABP8XYM2_9MICO</name>
<protein>
    <recommendedName>
        <fullName evidence="3">AAA domain-containing protein</fullName>
    </recommendedName>
</protein>
<comment type="caution">
    <text evidence="1">The sequence shown here is derived from an EMBL/GenBank/DDBJ whole genome shotgun (WGS) entry which is preliminary data.</text>
</comment>
<dbReference type="Gene3D" id="3.40.50.300">
    <property type="entry name" value="P-loop containing nucleotide triphosphate hydrolases"/>
    <property type="match status" value="1"/>
</dbReference>
<sequence length="278" mass="30110">MWAPVIFGWSPTGVAPIVSAHGTPCDVTTHVRGIRSGGCDTIRYAVLRAEDPGVEVIFTPWSAIVQRHHRRQLSAAADEPCRYADRVSSGAASTMTGSARTRLVIVRGPSGSGKSTVARDLRERMGRGTALVEQDYLRRKLLWEKDTPGALNISLIDAVARHVLDAGYDAVVEGILHEPRYGDMLRALVAHHAGSTVVAYLDVSFEETVRRHAGRPQATEFTPEQMATWWAPDDRLGLDGEVVIGPRSTASQTADLLVTALDDTCSAYASPQTTGREP</sequence>
<keyword evidence="2" id="KW-1185">Reference proteome</keyword>
<evidence type="ECO:0008006" key="3">
    <source>
        <dbReference type="Google" id="ProtNLM"/>
    </source>
</evidence>
<dbReference type="Proteomes" id="UP001500843">
    <property type="component" value="Unassembled WGS sequence"/>
</dbReference>
<reference evidence="2" key="1">
    <citation type="journal article" date="2019" name="Int. J. Syst. Evol. Microbiol.">
        <title>The Global Catalogue of Microorganisms (GCM) 10K type strain sequencing project: providing services to taxonomists for standard genome sequencing and annotation.</title>
        <authorList>
            <consortium name="The Broad Institute Genomics Platform"/>
            <consortium name="The Broad Institute Genome Sequencing Center for Infectious Disease"/>
            <person name="Wu L."/>
            <person name="Ma J."/>
        </authorList>
    </citation>
    <scope>NUCLEOTIDE SEQUENCE [LARGE SCALE GENOMIC DNA]</scope>
    <source>
        <strain evidence="2">JCM 17975</strain>
    </source>
</reference>
<proteinExistence type="predicted"/>
<dbReference type="InterPro" id="IPR027417">
    <property type="entry name" value="P-loop_NTPase"/>
</dbReference>
<dbReference type="EMBL" id="BAABHM010000026">
    <property type="protein sequence ID" value="GAA4716955.1"/>
    <property type="molecule type" value="Genomic_DNA"/>
</dbReference>